<name>A0ABS0E1N4_9GAMM</name>
<sequence length="57" mass="6407">MIITPDDYTVIAGYAADDYDWLQDISTPAKRANMLEFSEKVAEIFVQMCAGQVKGEF</sequence>
<comment type="caution">
    <text evidence="1">The sequence shown here is derived from an EMBL/GenBank/DDBJ whole genome shotgun (WGS) entry which is preliminary data.</text>
</comment>
<proteinExistence type="predicted"/>
<evidence type="ECO:0000313" key="2">
    <source>
        <dbReference type="Proteomes" id="UP000636811"/>
    </source>
</evidence>
<organism evidence="1 2">
    <name type="scientific">Rahnella laticis</name>
    <dbReference type="NCBI Taxonomy" id="2787622"/>
    <lineage>
        <taxon>Bacteria</taxon>
        <taxon>Pseudomonadati</taxon>
        <taxon>Pseudomonadota</taxon>
        <taxon>Gammaproteobacteria</taxon>
        <taxon>Enterobacterales</taxon>
        <taxon>Yersiniaceae</taxon>
        <taxon>Rahnella</taxon>
    </lineage>
</organism>
<keyword evidence="2" id="KW-1185">Reference proteome</keyword>
<dbReference type="Proteomes" id="UP000636811">
    <property type="component" value="Unassembled WGS sequence"/>
</dbReference>
<dbReference type="RefSeq" id="WP_195812713.1">
    <property type="nucleotide sequence ID" value="NZ_JADOBI010000001.1"/>
</dbReference>
<evidence type="ECO:0000313" key="1">
    <source>
        <dbReference type="EMBL" id="MBF7978093.1"/>
    </source>
</evidence>
<dbReference type="EMBL" id="JADOBI010000001">
    <property type="protein sequence ID" value="MBF7978093.1"/>
    <property type="molecule type" value="Genomic_DNA"/>
</dbReference>
<accession>A0ABS0E1N4</accession>
<reference evidence="1 2" key="1">
    <citation type="submission" date="2020-11" db="EMBL/GenBank/DDBJ databases">
        <title>Taxonomic investigation of Rahnella strains.</title>
        <authorList>
            <person name="Lee S.D."/>
        </authorList>
    </citation>
    <scope>NUCLEOTIDE SEQUENCE [LARGE SCALE GENOMIC DNA]</scope>
    <source>
        <strain evidence="1 2">SAP-17</strain>
    </source>
</reference>
<protein>
    <submittedName>
        <fullName evidence="1">Uncharacterized protein</fullName>
    </submittedName>
</protein>
<gene>
    <name evidence="1" type="ORF">IV433_01565</name>
</gene>